<gene>
    <name evidence="1" type="ORF">Ahy_A08g037740</name>
</gene>
<proteinExistence type="predicted"/>
<dbReference type="EMBL" id="SDMP01000008">
    <property type="protein sequence ID" value="RYR41337.1"/>
    <property type="molecule type" value="Genomic_DNA"/>
</dbReference>
<name>A0A445BRN0_ARAHY</name>
<evidence type="ECO:0000313" key="1">
    <source>
        <dbReference type="EMBL" id="RYR41337.1"/>
    </source>
</evidence>
<sequence length="85" mass="9601">MTYIVDDKATHRLLSTIKNQIIPPGKVSGIAGTGLLDLLFEILEQNMNISNTEDNKKSLKYVLISCIPRSRTSIFFPYLFLLSIK</sequence>
<protein>
    <submittedName>
        <fullName evidence="1">Uncharacterized protein</fullName>
    </submittedName>
</protein>
<reference evidence="1 2" key="1">
    <citation type="submission" date="2019-01" db="EMBL/GenBank/DDBJ databases">
        <title>Sequencing of cultivated peanut Arachis hypogaea provides insights into genome evolution and oil improvement.</title>
        <authorList>
            <person name="Chen X."/>
        </authorList>
    </citation>
    <scope>NUCLEOTIDE SEQUENCE [LARGE SCALE GENOMIC DNA]</scope>
    <source>
        <strain evidence="2">cv. Fuhuasheng</strain>
        <tissue evidence="1">Leaves</tissue>
    </source>
</reference>
<dbReference type="Proteomes" id="UP000289738">
    <property type="component" value="Chromosome A08"/>
</dbReference>
<comment type="caution">
    <text evidence="1">The sequence shown here is derived from an EMBL/GenBank/DDBJ whole genome shotgun (WGS) entry which is preliminary data.</text>
</comment>
<accession>A0A445BRN0</accession>
<organism evidence="1 2">
    <name type="scientific">Arachis hypogaea</name>
    <name type="common">Peanut</name>
    <dbReference type="NCBI Taxonomy" id="3818"/>
    <lineage>
        <taxon>Eukaryota</taxon>
        <taxon>Viridiplantae</taxon>
        <taxon>Streptophyta</taxon>
        <taxon>Embryophyta</taxon>
        <taxon>Tracheophyta</taxon>
        <taxon>Spermatophyta</taxon>
        <taxon>Magnoliopsida</taxon>
        <taxon>eudicotyledons</taxon>
        <taxon>Gunneridae</taxon>
        <taxon>Pentapetalae</taxon>
        <taxon>rosids</taxon>
        <taxon>fabids</taxon>
        <taxon>Fabales</taxon>
        <taxon>Fabaceae</taxon>
        <taxon>Papilionoideae</taxon>
        <taxon>50 kb inversion clade</taxon>
        <taxon>dalbergioids sensu lato</taxon>
        <taxon>Dalbergieae</taxon>
        <taxon>Pterocarpus clade</taxon>
        <taxon>Arachis</taxon>
    </lineage>
</organism>
<evidence type="ECO:0000313" key="2">
    <source>
        <dbReference type="Proteomes" id="UP000289738"/>
    </source>
</evidence>
<dbReference type="AlphaFoldDB" id="A0A445BRN0"/>
<keyword evidence="2" id="KW-1185">Reference proteome</keyword>